<feature type="compositionally biased region" description="Acidic residues" evidence="1">
    <location>
        <begin position="163"/>
        <end position="176"/>
    </location>
</feature>
<protein>
    <submittedName>
        <fullName evidence="2">Uncharacterized protein</fullName>
    </submittedName>
</protein>
<evidence type="ECO:0000313" key="2">
    <source>
        <dbReference type="EMBL" id="KAG9232162.1"/>
    </source>
</evidence>
<keyword evidence="3" id="KW-1185">Reference proteome</keyword>
<accession>A0A9P7YET4</accession>
<proteinExistence type="predicted"/>
<dbReference type="EMBL" id="MU251562">
    <property type="protein sequence ID" value="KAG9232162.1"/>
    <property type="molecule type" value="Genomic_DNA"/>
</dbReference>
<reference evidence="2" key="1">
    <citation type="journal article" date="2021" name="IMA Fungus">
        <title>Genomic characterization of three marine fungi, including Emericellopsis atlantica sp. nov. with signatures of a generalist lifestyle and marine biomass degradation.</title>
        <authorList>
            <person name="Hagestad O.C."/>
            <person name="Hou L."/>
            <person name="Andersen J.H."/>
            <person name="Hansen E.H."/>
            <person name="Altermark B."/>
            <person name="Li C."/>
            <person name="Kuhnert E."/>
            <person name="Cox R.J."/>
            <person name="Crous P.W."/>
            <person name="Spatafora J.W."/>
            <person name="Lail K."/>
            <person name="Amirebrahimi M."/>
            <person name="Lipzen A."/>
            <person name="Pangilinan J."/>
            <person name="Andreopoulos W."/>
            <person name="Hayes R.D."/>
            <person name="Ng V."/>
            <person name="Grigoriev I.V."/>
            <person name="Jackson S.A."/>
            <person name="Sutton T.D.S."/>
            <person name="Dobson A.D.W."/>
            <person name="Rama T."/>
        </authorList>
    </citation>
    <scope>NUCLEOTIDE SEQUENCE</scope>
    <source>
        <strain evidence="2">TRa018bII</strain>
    </source>
</reference>
<dbReference type="InterPro" id="IPR037830">
    <property type="entry name" value="ZZZ3"/>
</dbReference>
<dbReference type="AlphaFoldDB" id="A0A9P7YET4"/>
<name>A0A9P7YET4_9HELO</name>
<feature type="compositionally biased region" description="Low complexity" evidence="1">
    <location>
        <begin position="76"/>
        <end position="89"/>
    </location>
</feature>
<feature type="region of interest" description="Disordered" evidence="1">
    <location>
        <begin position="143"/>
        <end position="194"/>
    </location>
</feature>
<dbReference type="PANTHER" id="PTHR22705">
    <property type="entry name" value="ZINC FINGER, ZZ DOMAIN CONTAINING 3"/>
    <property type="match status" value="1"/>
</dbReference>
<sequence>MTPGLTLDTTSTPSQPNPQAHLSNASSSLQQPSASTTSHTTSPLRAASPLPPPVSPLTPTKTSGNPFDNVPRQTHTHPSQHSQPSISQPAPEPIVFEENTDVIALKSTIAILQIQARKAAEDVRTLRDVKERALGDLEGFVGALARGELGKPDSAVPPRQGGDGDEDEDNDEDEGMEDAKGKGRRWPALPKPQDIVRCPPINWTQYAVVGDSLDKLHNEQVSRPSEGMPQQVGADGQLGFGGEGARRVDVGVMAPYNPLRDKIEKKKGKKS</sequence>
<comment type="caution">
    <text evidence="2">The sequence shown here is derived from an EMBL/GenBank/DDBJ whole genome shotgun (WGS) entry which is preliminary data.</text>
</comment>
<dbReference type="PANTHER" id="PTHR22705:SF0">
    <property type="entry name" value="ZZ-TYPE ZINC FINGER-CONTAINING PROTEIN 3"/>
    <property type="match status" value="1"/>
</dbReference>
<feature type="compositionally biased region" description="Polar residues" evidence="1">
    <location>
        <begin position="7"/>
        <end position="32"/>
    </location>
</feature>
<organism evidence="2 3">
    <name type="scientific">Amylocarpus encephaloides</name>
    <dbReference type="NCBI Taxonomy" id="45428"/>
    <lineage>
        <taxon>Eukaryota</taxon>
        <taxon>Fungi</taxon>
        <taxon>Dikarya</taxon>
        <taxon>Ascomycota</taxon>
        <taxon>Pezizomycotina</taxon>
        <taxon>Leotiomycetes</taxon>
        <taxon>Helotiales</taxon>
        <taxon>Helotiales incertae sedis</taxon>
        <taxon>Amylocarpus</taxon>
    </lineage>
</organism>
<feature type="compositionally biased region" description="Low complexity" evidence="1">
    <location>
        <begin position="33"/>
        <end position="48"/>
    </location>
</feature>
<evidence type="ECO:0000256" key="1">
    <source>
        <dbReference type="SAM" id="MobiDB-lite"/>
    </source>
</evidence>
<dbReference type="OrthoDB" id="20473at2759"/>
<gene>
    <name evidence="2" type="ORF">BJ875DRAFT_381347</name>
</gene>
<dbReference type="Proteomes" id="UP000824998">
    <property type="component" value="Unassembled WGS sequence"/>
</dbReference>
<feature type="region of interest" description="Disordered" evidence="1">
    <location>
        <begin position="1"/>
        <end position="94"/>
    </location>
</feature>
<feature type="region of interest" description="Disordered" evidence="1">
    <location>
        <begin position="221"/>
        <end position="243"/>
    </location>
</feature>
<evidence type="ECO:0000313" key="3">
    <source>
        <dbReference type="Proteomes" id="UP000824998"/>
    </source>
</evidence>